<protein>
    <recommendedName>
        <fullName evidence="2">Pseudouridine synthase RsuA/RluA-like domain-containing protein</fullName>
    </recommendedName>
</protein>
<keyword evidence="4" id="KW-1185">Reference proteome</keyword>
<dbReference type="EMBL" id="JAEPRC010000016">
    <property type="protein sequence ID" value="KAG2215007.1"/>
    <property type="molecule type" value="Genomic_DNA"/>
</dbReference>
<dbReference type="SUPFAM" id="SSF55120">
    <property type="entry name" value="Pseudouridine synthase"/>
    <property type="match status" value="1"/>
</dbReference>
<organism evidence="3 4">
    <name type="scientific">Mucor plumbeus</name>
    <dbReference type="NCBI Taxonomy" id="97098"/>
    <lineage>
        <taxon>Eukaryota</taxon>
        <taxon>Fungi</taxon>
        <taxon>Fungi incertae sedis</taxon>
        <taxon>Mucoromycota</taxon>
        <taxon>Mucoromycotina</taxon>
        <taxon>Mucoromycetes</taxon>
        <taxon>Mucorales</taxon>
        <taxon>Mucorineae</taxon>
        <taxon>Mucoraceae</taxon>
        <taxon>Mucor</taxon>
    </lineage>
</organism>
<dbReference type="InterPro" id="IPR020103">
    <property type="entry name" value="PsdUridine_synth_cat_dom_sf"/>
</dbReference>
<evidence type="ECO:0000259" key="2">
    <source>
        <dbReference type="Pfam" id="PF00849"/>
    </source>
</evidence>
<dbReference type="GO" id="GO:0009982">
    <property type="term" value="F:pseudouridine synthase activity"/>
    <property type="evidence" value="ECO:0007669"/>
    <property type="project" value="InterPro"/>
</dbReference>
<dbReference type="PANTHER" id="PTHR21600:SF87">
    <property type="entry name" value="RNA PSEUDOURIDYLATE SYNTHASE DOMAIN-CONTAINING PROTEIN 1"/>
    <property type="match status" value="1"/>
</dbReference>
<proteinExistence type="inferred from homology"/>
<dbReference type="GO" id="GO:0003723">
    <property type="term" value="F:RNA binding"/>
    <property type="evidence" value="ECO:0007669"/>
    <property type="project" value="InterPro"/>
</dbReference>
<dbReference type="PANTHER" id="PTHR21600">
    <property type="entry name" value="MITOCHONDRIAL RNA PSEUDOURIDINE SYNTHASE"/>
    <property type="match status" value="1"/>
</dbReference>
<evidence type="ECO:0000256" key="1">
    <source>
        <dbReference type="ARBA" id="ARBA00010876"/>
    </source>
</evidence>
<name>A0A8H7RRM4_9FUNG</name>
<dbReference type="AlphaFoldDB" id="A0A8H7RRM4"/>
<evidence type="ECO:0000313" key="3">
    <source>
        <dbReference type="EMBL" id="KAG2215007.1"/>
    </source>
</evidence>
<dbReference type="Pfam" id="PF00849">
    <property type="entry name" value="PseudoU_synth_2"/>
    <property type="match status" value="1"/>
</dbReference>
<sequence length="227" mass="26231">MKDSTIKVIHRDEDWFIIDKPYDCRIQNYPNSTDPSVESLLKEQFPEIDKFRNVHQLDYATSGVFVLALSKKAAAEASKLFRDRTVKKTYLALVNGHVKEDEYFVDQPIDDDPDHNFRMAIVATGKPAQTNIQVLQRGHYKFKEEKTGLEKIIPVTKVVLSPISGRRHQLRLHLKYIGHPIVGDFNYEVEYTDTFRMMLHAHQIILPLPGKDELKVIADDPFTELVI</sequence>
<comment type="similarity">
    <text evidence="1">Belongs to the pseudouridine synthase RluA family.</text>
</comment>
<comment type="caution">
    <text evidence="3">The sequence shown here is derived from an EMBL/GenBank/DDBJ whole genome shotgun (WGS) entry which is preliminary data.</text>
</comment>
<gene>
    <name evidence="3" type="ORF">INT46_010818</name>
</gene>
<accession>A0A8H7RRM4</accession>
<dbReference type="CDD" id="cd02869">
    <property type="entry name" value="PseudoU_synth_RluA_like"/>
    <property type="match status" value="1"/>
</dbReference>
<reference evidence="3" key="1">
    <citation type="submission" date="2020-12" db="EMBL/GenBank/DDBJ databases">
        <title>Metabolic potential, ecology and presence of endohyphal bacteria is reflected in genomic diversity of Mucoromycotina.</title>
        <authorList>
            <person name="Muszewska A."/>
            <person name="Okrasinska A."/>
            <person name="Steczkiewicz K."/>
            <person name="Drgas O."/>
            <person name="Orlowska M."/>
            <person name="Perlinska-Lenart U."/>
            <person name="Aleksandrzak-Piekarczyk T."/>
            <person name="Szatraj K."/>
            <person name="Zielenkiewicz U."/>
            <person name="Pilsyk S."/>
            <person name="Malc E."/>
            <person name="Mieczkowski P."/>
            <person name="Kruszewska J.S."/>
            <person name="Biernat P."/>
            <person name="Pawlowska J."/>
        </authorList>
    </citation>
    <scope>NUCLEOTIDE SEQUENCE</scope>
    <source>
        <strain evidence="3">CBS 226.32</strain>
    </source>
</reference>
<feature type="domain" description="Pseudouridine synthase RsuA/RluA-like" evidence="2">
    <location>
        <begin position="15"/>
        <end position="175"/>
    </location>
</feature>
<dbReference type="InterPro" id="IPR050188">
    <property type="entry name" value="RluA_PseudoU_synthase"/>
</dbReference>
<evidence type="ECO:0000313" key="4">
    <source>
        <dbReference type="Proteomes" id="UP000650833"/>
    </source>
</evidence>
<dbReference type="Gene3D" id="3.30.2350.10">
    <property type="entry name" value="Pseudouridine synthase"/>
    <property type="match status" value="1"/>
</dbReference>
<dbReference type="GO" id="GO:0000455">
    <property type="term" value="P:enzyme-directed rRNA pseudouridine synthesis"/>
    <property type="evidence" value="ECO:0007669"/>
    <property type="project" value="TreeGrafter"/>
</dbReference>
<dbReference type="OrthoDB" id="428658at2759"/>
<dbReference type="Proteomes" id="UP000650833">
    <property type="component" value="Unassembled WGS sequence"/>
</dbReference>
<dbReference type="InterPro" id="IPR006145">
    <property type="entry name" value="PsdUridine_synth_RsuA/RluA"/>
</dbReference>